<dbReference type="InterPro" id="IPR050531">
    <property type="entry name" value="SdhE_FAD_assembly_factor"/>
</dbReference>
<gene>
    <name evidence="6" type="ORF">C3942_02850</name>
</gene>
<dbReference type="PANTHER" id="PTHR39585">
    <property type="entry name" value="FAD ASSEMBLY FACTOR SDHE"/>
    <property type="match status" value="1"/>
</dbReference>
<dbReference type="InterPro" id="IPR005631">
    <property type="entry name" value="SDH"/>
</dbReference>
<evidence type="ECO:0000313" key="7">
    <source>
        <dbReference type="Proteomes" id="UP000238220"/>
    </source>
</evidence>
<dbReference type="OrthoDB" id="9180899at2"/>
<evidence type="ECO:0000256" key="5">
    <source>
        <dbReference type="ARBA" id="ARBA00023186"/>
    </source>
</evidence>
<proteinExistence type="inferred from homology"/>
<evidence type="ECO:0000256" key="3">
    <source>
        <dbReference type="ARBA" id="ARBA00019418"/>
    </source>
</evidence>
<evidence type="ECO:0000256" key="2">
    <source>
        <dbReference type="ARBA" id="ARBA00008571"/>
    </source>
</evidence>
<evidence type="ECO:0000256" key="4">
    <source>
        <dbReference type="ARBA" id="ARBA00022490"/>
    </source>
</evidence>
<comment type="similarity">
    <text evidence="2">Belongs to the SdhE FAD assembly factor family.</text>
</comment>
<accession>A0A2S5TLJ8</accession>
<keyword evidence="5" id="KW-0143">Chaperone</keyword>
<dbReference type="SUPFAM" id="SSF109910">
    <property type="entry name" value="YgfY-like"/>
    <property type="match status" value="1"/>
</dbReference>
<dbReference type="AlphaFoldDB" id="A0A2S5TLJ8"/>
<dbReference type="Pfam" id="PF03937">
    <property type="entry name" value="Sdh5"/>
    <property type="match status" value="1"/>
</dbReference>
<dbReference type="EMBL" id="PSNW01000001">
    <property type="protein sequence ID" value="PPE75841.1"/>
    <property type="molecule type" value="Genomic_DNA"/>
</dbReference>
<evidence type="ECO:0000313" key="6">
    <source>
        <dbReference type="EMBL" id="PPE75841.1"/>
    </source>
</evidence>
<dbReference type="PANTHER" id="PTHR39585:SF1">
    <property type="entry name" value="FAD ASSEMBLY FACTOR SDHE"/>
    <property type="match status" value="1"/>
</dbReference>
<protein>
    <recommendedName>
        <fullName evidence="3">FAD assembly factor SdhE</fullName>
    </recommendedName>
</protein>
<dbReference type="GO" id="GO:0006105">
    <property type="term" value="P:succinate metabolic process"/>
    <property type="evidence" value="ECO:0007669"/>
    <property type="project" value="TreeGrafter"/>
</dbReference>
<dbReference type="InterPro" id="IPR036714">
    <property type="entry name" value="SDH_sf"/>
</dbReference>
<dbReference type="Proteomes" id="UP000238220">
    <property type="component" value="Unassembled WGS sequence"/>
</dbReference>
<reference evidence="6 7" key="1">
    <citation type="submission" date="2018-02" db="EMBL/GenBank/DDBJ databases">
        <title>Genome sequencing of Solimonas sp. HR-BB.</title>
        <authorList>
            <person name="Lee Y."/>
            <person name="Jeon C.O."/>
        </authorList>
    </citation>
    <scope>NUCLEOTIDE SEQUENCE [LARGE SCALE GENOMIC DNA]</scope>
    <source>
        <strain evidence="6 7">HR-BB</strain>
    </source>
</reference>
<dbReference type="Gene3D" id="1.10.150.250">
    <property type="entry name" value="Flavinator of succinate dehydrogenase"/>
    <property type="match status" value="1"/>
</dbReference>
<name>A0A2S5TLJ8_9GAMM</name>
<sequence>MEEGKLRWLLRRGMKELDVLTERYYAQRWPSATEAERALFIQMLQTTEDPDLWSWSMGYEQPPEIYADVVEQLRRHH</sequence>
<keyword evidence="7" id="KW-1185">Reference proteome</keyword>
<evidence type="ECO:0000256" key="1">
    <source>
        <dbReference type="ARBA" id="ARBA00004496"/>
    </source>
</evidence>
<dbReference type="GO" id="GO:0005737">
    <property type="term" value="C:cytoplasm"/>
    <property type="evidence" value="ECO:0007669"/>
    <property type="project" value="UniProtKB-SubCell"/>
</dbReference>
<comment type="caution">
    <text evidence="6">The sequence shown here is derived from an EMBL/GenBank/DDBJ whole genome shotgun (WGS) entry which is preliminary data.</text>
</comment>
<dbReference type="RefSeq" id="WP_104229008.1">
    <property type="nucleotide sequence ID" value="NZ_PSNW01000001.1"/>
</dbReference>
<organism evidence="6 7">
    <name type="scientific">Solimonas fluminis</name>
    <dbReference type="NCBI Taxonomy" id="2086571"/>
    <lineage>
        <taxon>Bacteria</taxon>
        <taxon>Pseudomonadati</taxon>
        <taxon>Pseudomonadota</taxon>
        <taxon>Gammaproteobacteria</taxon>
        <taxon>Nevskiales</taxon>
        <taxon>Nevskiaceae</taxon>
        <taxon>Solimonas</taxon>
    </lineage>
</organism>
<comment type="subcellular location">
    <subcellularLocation>
        <location evidence="1">Cytoplasm</location>
    </subcellularLocation>
</comment>
<keyword evidence="4" id="KW-0963">Cytoplasm</keyword>